<dbReference type="Pfam" id="PF14054">
    <property type="entry name" value="DUF4249"/>
    <property type="match status" value="1"/>
</dbReference>
<dbReference type="Proteomes" id="UP001597319">
    <property type="component" value="Unassembled WGS sequence"/>
</dbReference>
<name>A0ABW5LJ59_9FLAO</name>
<proteinExistence type="predicted"/>
<dbReference type="RefSeq" id="WP_378294138.1">
    <property type="nucleotide sequence ID" value="NZ_JBHULE010000019.1"/>
</dbReference>
<evidence type="ECO:0000313" key="2">
    <source>
        <dbReference type="Proteomes" id="UP001597319"/>
    </source>
</evidence>
<organism evidence="1 2">
    <name type="scientific">Aquimarina rubra</name>
    <dbReference type="NCBI Taxonomy" id="1920033"/>
    <lineage>
        <taxon>Bacteria</taxon>
        <taxon>Pseudomonadati</taxon>
        <taxon>Bacteroidota</taxon>
        <taxon>Flavobacteriia</taxon>
        <taxon>Flavobacteriales</taxon>
        <taxon>Flavobacteriaceae</taxon>
        <taxon>Aquimarina</taxon>
    </lineage>
</organism>
<keyword evidence="2" id="KW-1185">Reference proteome</keyword>
<sequence>MKKLYIYITFISLFVLIGCVEDIRLDFEFKEQVFISGLLTDESDFVSLQIQKTVPVTNTTFSAVNDAQVSLFTRDVLNSVSLVSDSFTVDNGTYTTTEMINPTIGNAYWIEVVLPDQTTLKSEEEILKPPVPILDIVKTGNTVRITFRDQIGEQNFYLSHIEVLRDGIVITNVLDVFSDTVVTENLEEYLDISGINDGDTVRVSAFNINFNTFQFYNNVFREDQDDIEVLTLFSTTNIVGNITNTTTNKLALGNFGIAGFSTMTMDF</sequence>
<dbReference type="EMBL" id="JBHULE010000019">
    <property type="protein sequence ID" value="MFD2564301.1"/>
    <property type="molecule type" value="Genomic_DNA"/>
</dbReference>
<protein>
    <submittedName>
        <fullName evidence="1">DUF4249 family protein</fullName>
    </submittedName>
</protein>
<reference evidence="2" key="1">
    <citation type="journal article" date="2019" name="Int. J. Syst. Evol. Microbiol.">
        <title>The Global Catalogue of Microorganisms (GCM) 10K type strain sequencing project: providing services to taxonomists for standard genome sequencing and annotation.</title>
        <authorList>
            <consortium name="The Broad Institute Genomics Platform"/>
            <consortium name="The Broad Institute Genome Sequencing Center for Infectious Disease"/>
            <person name="Wu L."/>
            <person name="Ma J."/>
        </authorList>
    </citation>
    <scope>NUCLEOTIDE SEQUENCE [LARGE SCALE GENOMIC DNA]</scope>
    <source>
        <strain evidence="2">KCTC 52274</strain>
    </source>
</reference>
<dbReference type="PROSITE" id="PS51257">
    <property type="entry name" value="PROKAR_LIPOPROTEIN"/>
    <property type="match status" value="1"/>
</dbReference>
<comment type="caution">
    <text evidence="1">The sequence shown here is derived from an EMBL/GenBank/DDBJ whole genome shotgun (WGS) entry which is preliminary data.</text>
</comment>
<accession>A0ABW5LJ59</accession>
<dbReference type="InterPro" id="IPR025345">
    <property type="entry name" value="DUF4249"/>
</dbReference>
<evidence type="ECO:0000313" key="1">
    <source>
        <dbReference type="EMBL" id="MFD2564301.1"/>
    </source>
</evidence>
<gene>
    <name evidence="1" type="ORF">ACFSR1_16595</name>
</gene>